<keyword evidence="3 6" id="KW-1133">Transmembrane helix</keyword>
<protein>
    <recommendedName>
        <fullName evidence="9">Organic solute transporter Ostalpha-domain-containing protein</fullName>
    </recommendedName>
</protein>
<dbReference type="InterPro" id="IPR005178">
    <property type="entry name" value="Ostalpha/TMEM184C"/>
</dbReference>
<evidence type="ECO:0000313" key="7">
    <source>
        <dbReference type="EMBL" id="MBW0511634.1"/>
    </source>
</evidence>
<dbReference type="Pfam" id="PF03619">
    <property type="entry name" value="Solute_trans_a"/>
    <property type="match status" value="1"/>
</dbReference>
<feature type="transmembrane region" description="Helical" evidence="6">
    <location>
        <begin position="481"/>
        <end position="501"/>
    </location>
</feature>
<evidence type="ECO:0000256" key="3">
    <source>
        <dbReference type="ARBA" id="ARBA00022989"/>
    </source>
</evidence>
<feature type="transmembrane region" description="Helical" evidence="6">
    <location>
        <begin position="306"/>
        <end position="324"/>
    </location>
</feature>
<keyword evidence="4 6" id="KW-0472">Membrane</keyword>
<feature type="region of interest" description="Disordered" evidence="5">
    <location>
        <begin position="644"/>
        <end position="675"/>
    </location>
</feature>
<comment type="caution">
    <text evidence="7">The sequence shown here is derived from an EMBL/GenBank/DDBJ whole genome shotgun (WGS) entry which is preliminary data.</text>
</comment>
<evidence type="ECO:0000256" key="5">
    <source>
        <dbReference type="SAM" id="MobiDB-lite"/>
    </source>
</evidence>
<feature type="compositionally biased region" description="Basic and acidic residues" evidence="5">
    <location>
        <begin position="649"/>
        <end position="675"/>
    </location>
</feature>
<dbReference type="PANTHER" id="PTHR23423">
    <property type="entry name" value="ORGANIC SOLUTE TRANSPORTER-RELATED"/>
    <property type="match status" value="1"/>
</dbReference>
<gene>
    <name evidence="7" type="ORF">O181_051349</name>
</gene>
<feature type="transmembrane region" description="Helical" evidence="6">
    <location>
        <begin position="443"/>
        <end position="461"/>
    </location>
</feature>
<accession>A0A9Q3DYN0</accession>
<evidence type="ECO:0008006" key="9">
    <source>
        <dbReference type="Google" id="ProtNLM"/>
    </source>
</evidence>
<organism evidence="7 8">
    <name type="scientific">Austropuccinia psidii MF-1</name>
    <dbReference type="NCBI Taxonomy" id="1389203"/>
    <lineage>
        <taxon>Eukaryota</taxon>
        <taxon>Fungi</taxon>
        <taxon>Dikarya</taxon>
        <taxon>Basidiomycota</taxon>
        <taxon>Pucciniomycotina</taxon>
        <taxon>Pucciniomycetes</taxon>
        <taxon>Pucciniales</taxon>
        <taxon>Sphaerophragmiaceae</taxon>
        <taxon>Austropuccinia</taxon>
    </lineage>
</organism>
<evidence type="ECO:0000256" key="2">
    <source>
        <dbReference type="ARBA" id="ARBA00022692"/>
    </source>
</evidence>
<evidence type="ECO:0000256" key="4">
    <source>
        <dbReference type="ARBA" id="ARBA00023136"/>
    </source>
</evidence>
<dbReference type="OrthoDB" id="5348404at2759"/>
<name>A0A9Q3DYN0_9BASI</name>
<dbReference type="GO" id="GO:0016020">
    <property type="term" value="C:membrane"/>
    <property type="evidence" value="ECO:0007669"/>
    <property type="project" value="UniProtKB-SubCell"/>
</dbReference>
<sequence length="675" mass="76482">MASADPLKAAAHPNREWPTRSCLNSRRKSSVGLAFLRRHGSFGRFDRFGLHRFGILDMPASEEGRVWRGCLPWLSPSATLILANRSLPAMGTPAHPRSSHSSHSVSVLEASAHPQWPAVGSKTCNRGNLLRCLASYEYLPISTPALGAPPICSNFSSIRRLFCSIHSNRPPRMSSIVPRCPTSFISRSPLPTLIVFAALAVSGGLANKLRCPEKELEVEYKWYFQDGFEGTWDIHSLGWIVALGAALVATVSGVFNICRHCRNYNKPLEQRQIVRILMMPPIYSLISFFAYWKLEKYVYFAIIRDTYEAFVLAAFLILCLLYVGRSPLEQHEVMQNKEKAVLPFPFCGFRFRPSRPHFLIATKWSVLQYVLFRPLISMTAIITNYKQVFCDASLSYRYANFWINLLTFLSATVALYGLLIIYHLAKDDLKGHRPLMKFLSIKIAVFLVFYQGFALSLANHLSHFESTEELTLGDTTDRLNALLTTVEMAAIGVVQIFAYPYSEYKAVIKGSGIKGSKSLWKNFLHSQDYRDFGRDIIISLKFFIYRLTGKLFTRSSYSPSYPANVMDFQAAFGLDRNHSRVKDTVVRQEARLSERFDARPSMDHKPLIVEPSLPPNVMSKEAHSRFTDGTHLYEGIRLNELDTEQGFKTTKDISEKERYGSECSSADRGEFDDKA</sequence>
<feature type="transmembrane region" description="Helical" evidence="6">
    <location>
        <begin position="236"/>
        <end position="255"/>
    </location>
</feature>
<evidence type="ECO:0000256" key="1">
    <source>
        <dbReference type="ARBA" id="ARBA00004141"/>
    </source>
</evidence>
<proteinExistence type="predicted"/>
<comment type="subcellular location">
    <subcellularLocation>
        <location evidence="1">Membrane</location>
        <topology evidence="1">Multi-pass membrane protein</topology>
    </subcellularLocation>
</comment>
<feature type="transmembrane region" description="Helical" evidence="6">
    <location>
        <begin position="276"/>
        <end position="294"/>
    </location>
</feature>
<keyword evidence="8" id="KW-1185">Reference proteome</keyword>
<evidence type="ECO:0000313" key="8">
    <source>
        <dbReference type="Proteomes" id="UP000765509"/>
    </source>
</evidence>
<keyword evidence="2 6" id="KW-0812">Transmembrane</keyword>
<feature type="region of interest" description="Disordered" evidence="5">
    <location>
        <begin position="1"/>
        <end position="22"/>
    </location>
</feature>
<dbReference type="AlphaFoldDB" id="A0A9Q3DYN0"/>
<reference evidence="7" key="1">
    <citation type="submission" date="2021-03" db="EMBL/GenBank/DDBJ databases">
        <title>Draft genome sequence of rust myrtle Austropuccinia psidii MF-1, a brazilian biotype.</title>
        <authorList>
            <person name="Quecine M.C."/>
            <person name="Pachon D.M.R."/>
            <person name="Bonatelli M.L."/>
            <person name="Correr F.H."/>
            <person name="Franceschini L.M."/>
            <person name="Leite T.F."/>
            <person name="Margarido G.R.A."/>
            <person name="Almeida C.A."/>
            <person name="Ferrarezi J.A."/>
            <person name="Labate C.A."/>
        </authorList>
    </citation>
    <scope>NUCLEOTIDE SEQUENCE</scope>
    <source>
        <strain evidence="7">MF-1</strain>
    </source>
</reference>
<dbReference type="Proteomes" id="UP000765509">
    <property type="component" value="Unassembled WGS sequence"/>
</dbReference>
<evidence type="ECO:0000256" key="6">
    <source>
        <dbReference type="SAM" id="Phobius"/>
    </source>
</evidence>
<feature type="transmembrane region" description="Helical" evidence="6">
    <location>
        <begin position="401"/>
        <end position="422"/>
    </location>
</feature>
<dbReference type="EMBL" id="AVOT02022302">
    <property type="protein sequence ID" value="MBW0511634.1"/>
    <property type="molecule type" value="Genomic_DNA"/>
</dbReference>
<dbReference type="SMART" id="SM01417">
    <property type="entry name" value="Solute_trans_a"/>
    <property type="match status" value="1"/>
</dbReference>